<dbReference type="EMBL" id="CABVMM010000006">
    <property type="protein sequence ID" value="VVV00570.1"/>
    <property type="molecule type" value="Genomic_DNA"/>
</dbReference>
<evidence type="ECO:0000313" key="2">
    <source>
        <dbReference type="Proteomes" id="UP000356253"/>
    </source>
</evidence>
<comment type="caution">
    <text evidence="1">The sequence shown here is derived from an EMBL/GenBank/DDBJ whole genome shotgun (WGS) entry which is preliminary data.</text>
</comment>
<dbReference type="Proteomes" id="UP000356253">
    <property type="component" value="Unassembled WGS sequence"/>
</dbReference>
<gene>
    <name evidence="1" type="ORF">FVB9532_01842</name>
</gene>
<sequence length="258" mass="29821">MQENNFDKKIREQLERREINPSLNSWDKLNAQLDDKETKSTKKYWWLGIAASFLAGILLTSLVFNDSYVKVTPKVVNGNSSEEIKKVEQHDSRGSNTIMKDEKMEVESTQLTETKVQLKDNSSATQEEKEKENLIAENVKASPVKITEKKENEFQIKKEVLVSEELQLTEDIEKTVPLEVEDRQLATLETQALDAEVEQLLERAQEKAKLRNFENPYNLVNAEDLLEHIEVEDKQSFKEKVWLALENGFHQVKSTVIE</sequence>
<accession>A0AC61Y880</accession>
<organism evidence="1 2">
    <name type="scientific">Mesonia oceanica</name>
    <dbReference type="NCBI Taxonomy" id="2687242"/>
    <lineage>
        <taxon>Bacteria</taxon>
        <taxon>Pseudomonadati</taxon>
        <taxon>Bacteroidota</taxon>
        <taxon>Flavobacteriia</taxon>
        <taxon>Flavobacteriales</taxon>
        <taxon>Flavobacteriaceae</taxon>
        <taxon>Mesonia</taxon>
    </lineage>
</organism>
<name>A0AC61Y880_9FLAO</name>
<keyword evidence="2" id="KW-1185">Reference proteome</keyword>
<reference evidence="1" key="1">
    <citation type="submission" date="2019-09" db="EMBL/GenBank/DDBJ databases">
        <authorList>
            <person name="Rodrigo-Torres L."/>
            <person name="Arahal R. D."/>
            <person name="Lucena T."/>
        </authorList>
    </citation>
    <scope>NUCLEOTIDE SEQUENCE</scope>
    <source>
        <strain evidence="1">ISS653</strain>
    </source>
</reference>
<proteinExistence type="predicted"/>
<evidence type="ECO:0000313" key="1">
    <source>
        <dbReference type="EMBL" id="VVV00570.1"/>
    </source>
</evidence>
<protein>
    <submittedName>
        <fullName evidence="1">Uncharacterized protein</fullName>
    </submittedName>
</protein>